<dbReference type="InterPro" id="IPR016181">
    <property type="entry name" value="Acyl_CoA_acyltransferase"/>
</dbReference>
<reference evidence="3" key="1">
    <citation type="journal article" date="2019" name="Int. J. Syst. Evol. Microbiol.">
        <title>The Global Catalogue of Microorganisms (GCM) 10K type strain sequencing project: providing services to taxonomists for standard genome sequencing and annotation.</title>
        <authorList>
            <consortium name="The Broad Institute Genomics Platform"/>
            <consortium name="The Broad Institute Genome Sequencing Center for Infectious Disease"/>
            <person name="Wu L."/>
            <person name="Ma J."/>
        </authorList>
    </citation>
    <scope>NUCLEOTIDE SEQUENCE [LARGE SCALE GENOMIC DNA]</scope>
    <source>
        <strain evidence="3">CGMCC 1.18518</strain>
    </source>
</reference>
<dbReference type="PROSITE" id="PS51186">
    <property type="entry name" value="GNAT"/>
    <property type="match status" value="1"/>
</dbReference>
<protein>
    <submittedName>
        <fullName evidence="2">GNAT family N-acetyltransferase</fullName>
        <ecNumber evidence="2">2.3.-.-</ecNumber>
    </submittedName>
</protein>
<dbReference type="Gene3D" id="3.40.630.30">
    <property type="match status" value="1"/>
</dbReference>
<proteinExistence type="predicted"/>
<evidence type="ECO:0000313" key="3">
    <source>
        <dbReference type="Proteomes" id="UP001596230"/>
    </source>
</evidence>
<dbReference type="CDD" id="cd04301">
    <property type="entry name" value="NAT_SF"/>
    <property type="match status" value="1"/>
</dbReference>
<dbReference type="InterPro" id="IPR000182">
    <property type="entry name" value="GNAT_dom"/>
</dbReference>
<dbReference type="RefSeq" id="WP_385948559.1">
    <property type="nucleotide sequence ID" value="NZ_JBHSUB010000006.1"/>
</dbReference>
<dbReference type="EMBL" id="JBHSUB010000006">
    <property type="protein sequence ID" value="MFC6377552.1"/>
    <property type="molecule type" value="Genomic_DNA"/>
</dbReference>
<dbReference type="SUPFAM" id="SSF55729">
    <property type="entry name" value="Acyl-CoA N-acyltransferases (Nat)"/>
    <property type="match status" value="1"/>
</dbReference>
<sequence length="171" mass="19793">MMELGIRKASSGDLKLLHDLARVTYRTHYSQIWLSKNDMEDYINKEYSYESIRKSLANPRVTWYLIVTDRPIGFAKVIWEMRVPGTGRVGVFLSKLYLDEGATGKGYGKHIVELIMQYSKDKGYDYFWLEVIKQNERACRFYESQGLNYISNGILKAGAKNISLKIMGKDI</sequence>
<keyword evidence="3" id="KW-1185">Reference proteome</keyword>
<accession>A0ABW1VYX2</accession>
<organism evidence="2 3">
    <name type="scientific">Tatumella terrea</name>
    <dbReference type="NCBI Taxonomy" id="419007"/>
    <lineage>
        <taxon>Bacteria</taxon>
        <taxon>Pseudomonadati</taxon>
        <taxon>Pseudomonadota</taxon>
        <taxon>Gammaproteobacteria</taxon>
        <taxon>Enterobacterales</taxon>
        <taxon>Erwiniaceae</taxon>
        <taxon>Tatumella</taxon>
    </lineage>
</organism>
<dbReference type="GO" id="GO:0016746">
    <property type="term" value="F:acyltransferase activity"/>
    <property type="evidence" value="ECO:0007669"/>
    <property type="project" value="UniProtKB-KW"/>
</dbReference>
<keyword evidence="2" id="KW-0012">Acyltransferase</keyword>
<evidence type="ECO:0000259" key="1">
    <source>
        <dbReference type="PROSITE" id="PS51186"/>
    </source>
</evidence>
<dbReference type="EC" id="2.3.-.-" evidence="2"/>
<dbReference type="Proteomes" id="UP001596230">
    <property type="component" value="Unassembled WGS sequence"/>
</dbReference>
<gene>
    <name evidence="2" type="ORF">ACFP9W_05520</name>
</gene>
<comment type="caution">
    <text evidence="2">The sequence shown here is derived from an EMBL/GenBank/DDBJ whole genome shotgun (WGS) entry which is preliminary data.</text>
</comment>
<keyword evidence="2" id="KW-0808">Transferase</keyword>
<feature type="domain" description="N-acetyltransferase" evidence="1">
    <location>
        <begin position="4"/>
        <end position="171"/>
    </location>
</feature>
<name>A0ABW1VYX2_9GAMM</name>
<evidence type="ECO:0000313" key="2">
    <source>
        <dbReference type="EMBL" id="MFC6377552.1"/>
    </source>
</evidence>
<dbReference type="Pfam" id="PF00583">
    <property type="entry name" value="Acetyltransf_1"/>
    <property type="match status" value="1"/>
</dbReference>